<gene>
    <name evidence="1" type="ORF">RirG_264770</name>
</gene>
<dbReference type="EMBL" id="JEMT01029723">
    <property type="protein sequence ID" value="EXX51084.1"/>
    <property type="molecule type" value="Genomic_DNA"/>
</dbReference>
<accession>A0A015J8A4</accession>
<evidence type="ECO:0000313" key="1">
    <source>
        <dbReference type="EMBL" id="EXX51084.1"/>
    </source>
</evidence>
<proteinExistence type="predicted"/>
<reference evidence="1 2" key="1">
    <citation type="submission" date="2014-02" db="EMBL/GenBank/DDBJ databases">
        <title>Single nucleus genome sequencing reveals high similarity among nuclei of an endomycorrhizal fungus.</title>
        <authorList>
            <person name="Lin K."/>
            <person name="Geurts R."/>
            <person name="Zhang Z."/>
            <person name="Limpens E."/>
            <person name="Saunders D.G."/>
            <person name="Mu D."/>
            <person name="Pang E."/>
            <person name="Cao H."/>
            <person name="Cha H."/>
            <person name="Lin T."/>
            <person name="Zhou Q."/>
            <person name="Shang Y."/>
            <person name="Li Y."/>
            <person name="Ivanov S."/>
            <person name="Sharma T."/>
            <person name="Velzen R.V."/>
            <person name="Ruijter N.D."/>
            <person name="Aanen D.K."/>
            <person name="Win J."/>
            <person name="Kamoun S."/>
            <person name="Bisseling T."/>
            <person name="Huang S."/>
        </authorList>
    </citation>
    <scope>NUCLEOTIDE SEQUENCE [LARGE SCALE GENOMIC DNA]</scope>
    <source>
        <strain evidence="2">DAOM197198w</strain>
    </source>
</reference>
<protein>
    <submittedName>
        <fullName evidence="1">Uncharacterized protein</fullName>
    </submittedName>
</protein>
<organism evidence="1 2">
    <name type="scientific">Rhizophagus irregularis (strain DAOM 197198w)</name>
    <name type="common">Glomus intraradices</name>
    <dbReference type="NCBI Taxonomy" id="1432141"/>
    <lineage>
        <taxon>Eukaryota</taxon>
        <taxon>Fungi</taxon>
        <taxon>Fungi incertae sedis</taxon>
        <taxon>Mucoromycota</taxon>
        <taxon>Glomeromycotina</taxon>
        <taxon>Glomeromycetes</taxon>
        <taxon>Glomerales</taxon>
        <taxon>Glomeraceae</taxon>
        <taxon>Rhizophagus</taxon>
    </lineage>
</organism>
<dbReference type="HOGENOM" id="CLU_2980325_0_0_1"/>
<evidence type="ECO:0000313" key="2">
    <source>
        <dbReference type="Proteomes" id="UP000022910"/>
    </source>
</evidence>
<dbReference type="Proteomes" id="UP000022910">
    <property type="component" value="Unassembled WGS sequence"/>
</dbReference>
<comment type="caution">
    <text evidence="1">The sequence shown here is derived from an EMBL/GenBank/DDBJ whole genome shotgun (WGS) entry which is preliminary data.</text>
</comment>
<keyword evidence="2" id="KW-1185">Reference proteome</keyword>
<dbReference type="AlphaFoldDB" id="A0A015J8A4"/>
<name>A0A015J8A4_RHIIW</name>
<sequence>MEGRLLADKGESLKTYCETKWTSIYETTSSVLRLQAALETGLLNNPNDITSKAVKKHI</sequence>